<keyword evidence="1" id="KW-0732">Signal</keyword>
<evidence type="ECO:0008006" key="4">
    <source>
        <dbReference type="Google" id="ProtNLM"/>
    </source>
</evidence>
<proteinExistence type="predicted"/>
<dbReference type="Proteomes" id="UP001292094">
    <property type="component" value="Unassembled WGS sequence"/>
</dbReference>
<sequence>MHKLSAYNRSHLALLLLSLLKSCEEAGVSAIDSKDSLTSTYNTLDLLTVGCVMKLRRHITLEPHHWWTSLLQCPVDGIHKCYVSPGGMI</sequence>
<keyword evidence="3" id="KW-1185">Reference proteome</keyword>
<evidence type="ECO:0000313" key="3">
    <source>
        <dbReference type="Proteomes" id="UP001292094"/>
    </source>
</evidence>
<comment type="caution">
    <text evidence="2">The sequence shown here is derived from an EMBL/GenBank/DDBJ whole genome shotgun (WGS) entry which is preliminary data.</text>
</comment>
<organism evidence="2 3">
    <name type="scientific">Petrolisthes manimaculis</name>
    <dbReference type="NCBI Taxonomy" id="1843537"/>
    <lineage>
        <taxon>Eukaryota</taxon>
        <taxon>Metazoa</taxon>
        <taxon>Ecdysozoa</taxon>
        <taxon>Arthropoda</taxon>
        <taxon>Crustacea</taxon>
        <taxon>Multicrustacea</taxon>
        <taxon>Malacostraca</taxon>
        <taxon>Eumalacostraca</taxon>
        <taxon>Eucarida</taxon>
        <taxon>Decapoda</taxon>
        <taxon>Pleocyemata</taxon>
        <taxon>Anomura</taxon>
        <taxon>Galatheoidea</taxon>
        <taxon>Porcellanidae</taxon>
        <taxon>Petrolisthes</taxon>
    </lineage>
</organism>
<feature type="chain" id="PRO_5042008422" description="Secreted protein" evidence="1">
    <location>
        <begin position="26"/>
        <end position="89"/>
    </location>
</feature>
<evidence type="ECO:0000256" key="1">
    <source>
        <dbReference type="SAM" id="SignalP"/>
    </source>
</evidence>
<name>A0AAE1P5N5_9EUCA</name>
<accession>A0AAE1P5N5</accession>
<gene>
    <name evidence="2" type="ORF">Pmani_025364</name>
</gene>
<dbReference type="AlphaFoldDB" id="A0AAE1P5N5"/>
<evidence type="ECO:0000313" key="2">
    <source>
        <dbReference type="EMBL" id="KAK4302550.1"/>
    </source>
</evidence>
<reference evidence="2" key="1">
    <citation type="submission" date="2023-11" db="EMBL/GenBank/DDBJ databases">
        <title>Genome assemblies of two species of porcelain crab, Petrolisthes cinctipes and Petrolisthes manimaculis (Anomura: Porcellanidae).</title>
        <authorList>
            <person name="Angst P."/>
        </authorList>
    </citation>
    <scope>NUCLEOTIDE SEQUENCE</scope>
    <source>
        <strain evidence="2">PB745_02</strain>
        <tissue evidence="2">Gill</tissue>
    </source>
</reference>
<feature type="signal peptide" evidence="1">
    <location>
        <begin position="1"/>
        <end position="25"/>
    </location>
</feature>
<dbReference type="EMBL" id="JAWZYT010002712">
    <property type="protein sequence ID" value="KAK4302550.1"/>
    <property type="molecule type" value="Genomic_DNA"/>
</dbReference>
<protein>
    <recommendedName>
        <fullName evidence="4">Secreted protein</fullName>
    </recommendedName>
</protein>